<sequence length="155" mass="18530">MIYKKTDKLSPVIRKEIRAIWNEEYPKVIIEKSQDKFDEYIKSLKDAKHVIVIDESGHIQGWYADFIRDDDRWFLILLSSKIQGKGIGKELITNARQNNDRLNGWAIFSNHYKKSDETLYKSPIAFYKKLGFTIRKDIIFRTEIMETVKIEWRKQ</sequence>
<dbReference type="SUPFAM" id="SSF55729">
    <property type="entry name" value="Acyl-CoA N-acyltransferases (Nat)"/>
    <property type="match status" value="1"/>
</dbReference>
<gene>
    <name evidence="2" type="ORF">C7377_0191</name>
</gene>
<dbReference type="InterPro" id="IPR000182">
    <property type="entry name" value="GNAT_dom"/>
</dbReference>
<organism evidence="2 3">
    <name type="scientific">Balneicella halophila</name>
    <dbReference type="NCBI Taxonomy" id="1537566"/>
    <lineage>
        <taxon>Bacteria</taxon>
        <taxon>Pseudomonadati</taxon>
        <taxon>Bacteroidota</taxon>
        <taxon>Bacteroidia</taxon>
        <taxon>Bacteroidales</taxon>
        <taxon>Balneicellaceae</taxon>
        <taxon>Balneicella</taxon>
    </lineage>
</organism>
<evidence type="ECO:0000313" key="3">
    <source>
        <dbReference type="Proteomes" id="UP000251835"/>
    </source>
</evidence>
<evidence type="ECO:0000313" key="2">
    <source>
        <dbReference type="EMBL" id="PVX51899.1"/>
    </source>
</evidence>
<dbReference type="EMBL" id="QENZ01000003">
    <property type="protein sequence ID" value="PVX51899.1"/>
    <property type="molecule type" value="Genomic_DNA"/>
</dbReference>
<dbReference type="AlphaFoldDB" id="A0A7L4UQE7"/>
<name>A0A7L4UQE7_BALHA</name>
<protein>
    <submittedName>
        <fullName evidence="2">Acetyltransferase (GNAT) family protein</fullName>
    </submittedName>
</protein>
<proteinExistence type="predicted"/>
<comment type="caution">
    <text evidence="2">The sequence shown here is derived from an EMBL/GenBank/DDBJ whole genome shotgun (WGS) entry which is preliminary data.</text>
</comment>
<reference evidence="2 3" key="1">
    <citation type="submission" date="2018-05" db="EMBL/GenBank/DDBJ databases">
        <title>Genomic Encyclopedia of Type Strains, Phase IV (KMG-IV): sequencing the most valuable type-strain genomes for metagenomic binning, comparative biology and taxonomic classification.</title>
        <authorList>
            <person name="Goeker M."/>
        </authorList>
    </citation>
    <scope>NUCLEOTIDE SEQUENCE [LARGE SCALE GENOMIC DNA]</scope>
    <source>
        <strain evidence="2 3">DSM 28579</strain>
    </source>
</reference>
<dbReference type="RefSeq" id="WP_116495470.1">
    <property type="nucleotide sequence ID" value="NZ_QENZ01000003.1"/>
</dbReference>
<dbReference type="Pfam" id="PF13508">
    <property type="entry name" value="Acetyltransf_7"/>
    <property type="match status" value="1"/>
</dbReference>
<feature type="domain" description="N-acetyltransferase" evidence="1">
    <location>
        <begin position="4"/>
        <end position="155"/>
    </location>
</feature>
<dbReference type="OrthoDB" id="1073140at2"/>
<accession>A0A7L4UQE7</accession>
<dbReference type="GO" id="GO:0016747">
    <property type="term" value="F:acyltransferase activity, transferring groups other than amino-acyl groups"/>
    <property type="evidence" value="ECO:0007669"/>
    <property type="project" value="InterPro"/>
</dbReference>
<dbReference type="Gene3D" id="3.40.630.30">
    <property type="match status" value="1"/>
</dbReference>
<dbReference type="PROSITE" id="PS51186">
    <property type="entry name" value="GNAT"/>
    <property type="match status" value="1"/>
</dbReference>
<keyword evidence="2" id="KW-0808">Transferase</keyword>
<dbReference type="Proteomes" id="UP000251835">
    <property type="component" value="Unassembled WGS sequence"/>
</dbReference>
<evidence type="ECO:0000259" key="1">
    <source>
        <dbReference type="PROSITE" id="PS51186"/>
    </source>
</evidence>
<keyword evidence="3" id="KW-1185">Reference proteome</keyword>
<dbReference type="InterPro" id="IPR016181">
    <property type="entry name" value="Acyl_CoA_acyltransferase"/>
</dbReference>